<keyword evidence="5" id="KW-0106">Calcium</keyword>
<keyword evidence="4" id="KW-0378">Hydrolase</keyword>
<dbReference type="InterPro" id="IPR017850">
    <property type="entry name" value="Alkaline_phosphatase_core_sf"/>
</dbReference>
<dbReference type="InterPro" id="IPR000917">
    <property type="entry name" value="Sulfatase_N"/>
</dbReference>
<comment type="caution">
    <text evidence="9">The sequence shown here is derived from an EMBL/GenBank/DDBJ whole genome shotgun (WGS) entry which is preliminary data.</text>
</comment>
<keyword evidence="10" id="KW-1185">Reference proteome</keyword>
<feature type="signal peptide" evidence="7">
    <location>
        <begin position="1"/>
        <end position="24"/>
    </location>
</feature>
<dbReference type="GO" id="GO:0046872">
    <property type="term" value="F:metal ion binding"/>
    <property type="evidence" value="ECO:0007669"/>
    <property type="project" value="UniProtKB-KW"/>
</dbReference>
<dbReference type="PROSITE" id="PS00149">
    <property type="entry name" value="SULFATASE_2"/>
    <property type="match status" value="1"/>
</dbReference>
<gene>
    <name evidence="9" type="primary">Arsb</name>
    <name evidence="9" type="ORF">TNCT_366241</name>
</gene>
<dbReference type="SUPFAM" id="SSF53649">
    <property type="entry name" value="Alkaline phosphatase-like"/>
    <property type="match status" value="1"/>
</dbReference>
<proteinExistence type="inferred from homology"/>
<protein>
    <submittedName>
        <fullName evidence="9">Arylsulfatase B</fullName>
    </submittedName>
</protein>
<evidence type="ECO:0000313" key="10">
    <source>
        <dbReference type="Proteomes" id="UP000887116"/>
    </source>
</evidence>
<accession>A0A8X6GEJ9</accession>
<keyword evidence="6" id="KW-0325">Glycoprotein</keyword>
<evidence type="ECO:0000259" key="8">
    <source>
        <dbReference type="Pfam" id="PF00884"/>
    </source>
</evidence>
<evidence type="ECO:0000256" key="5">
    <source>
        <dbReference type="ARBA" id="ARBA00022837"/>
    </source>
</evidence>
<dbReference type="InterPro" id="IPR024607">
    <property type="entry name" value="Sulfatase_CS"/>
</dbReference>
<comment type="cofactor">
    <cofactor evidence="1">
        <name>Ca(2+)</name>
        <dbReference type="ChEBI" id="CHEBI:29108"/>
    </cofactor>
</comment>
<dbReference type="EMBL" id="BMAO01015589">
    <property type="protein sequence ID" value="GFR02792.1"/>
    <property type="molecule type" value="Genomic_DNA"/>
</dbReference>
<evidence type="ECO:0000256" key="6">
    <source>
        <dbReference type="ARBA" id="ARBA00023180"/>
    </source>
</evidence>
<sequence length="569" mass="64497">MCNYGFSCLLYVVVLYSIKEFALADNGSTSQRPHIIFFFADDLGWNDVSFHGSPQIPTPNLDALASSGIMLNNYYSEQLCTPSRGALMTGQYPIRLGLQHYVIRACEPTALPLEMKTMPQYFKDLGYATHIVGKWHLGCKKKEYMPTSRGFDTFFGYCNGFIDYYDYTHLYPSGMSPLDEHYQESFYGIDLQEGTNVVKDIRGHYATDLFTEKANLIIKNHDTSKPLFLYLPHLAVHLGNKYRPFQAPFEIVNQFNYIKNQSRRTLAGMAAKMDHSIGEVFEALYNKNMLANTIVVFASDNGGETTLYRNGYASNYPLRGKKFTIWEGGIRVPAFIWSPLLKLREPRISTQLMYVADWLPTLYTAAGGDTRNLGDINGQSIWDALVNNSPSPRTEILHNINPIYNVSSLRRGDLKLITGNLTTGLETWSGKTVLEDMDKPQSMDEWVFKNGGKTLDILNKMAMYLPRTADTWRKGSEVKCNGVPETANECKPLDAPCLYNITADPCEMNNIANLYPEVVQSMLNSIKDYEKQAVNPQFQDQDPHGDPMCHGFAYVPWLDSEHITNCPYF</sequence>
<evidence type="ECO:0000256" key="4">
    <source>
        <dbReference type="ARBA" id="ARBA00022801"/>
    </source>
</evidence>
<dbReference type="PANTHER" id="PTHR10342">
    <property type="entry name" value="ARYLSULFATASE"/>
    <property type="match status" value="1"/>
</dbReference>
<evidence type="ECO:0000256" key="3">
    <source>
        <dbReference type="ARBA" id="ARBA00022723"/>
    </source>
</evidence>
<dbReference type="OrthoDB" id="103349at2759"/>
<keyword evidence="7" id="KW-0732">Signal</keyword>
<dbReference type="Proteomes" id="UP000887116">
    <property type="component" value="Unassembled WGS sequence"/>
</dbReference>
<dbReference type="Pfam" id="PF00884">
    <property type="entry name" value="Sulfatase"/>
    <property type="match status" value="1"/>
</dbReference>
<dbReference type="CDD" id="cd16029">
    <property type="entry name" value="4-S"/>
    <property type="match status" value="1"/>
</dbReference>
<dbReference type="InterPro" id="IPR047115">
    <property type="entry name" value="ARSB"/>
</dbReference>
<reference evidence="9" key="1">
    <citation type="submission" date="2020-07" db="EMBL/GenBank/DDBJ databases">
        <title>Multicomponent nature underlies the extraordinary mechanical properties of spider dragline silk.</title>
        <authorList>
            <person name="Kono N."/>
            <person name="Nakamura H."/>
            <person name="Mori M."/>
            <person name="Yoshida Y."/>
            <person name="Ohtoshi R."/>
            <person name="Malay A.D."/>
            <person name="Moran D.A.P."/>
            <person name="Tomita M."/>
            <person name="Numata K."/>
            <person name="Arakawa K."/>
        </authorList>
    </citation>
    <scope>NUCLEOTIDE SEQUENCE</scope>
</reference>
<evidence type="ECO:0000313" key="9">
    <source>
        <dbReference type="EMBL" id="GFR02792.1"/>
    </source>
</evidence>
<keyword evidence="3" id="KW-0479">Metal-binding</keyword>
<dbReference type="Gene3D" id="3.40.720.10">
    <property type="entry name" value="Alkaline Phosphatase, subunit A"/>
    <property type="match status" value="1"/>
</dbReference>
<dbReference type="PANTHER" id="PTHR10342:SF264">
    <property type="entry name" value="MIP05773P-RELATED"/>
    <property type="match status" value="1"/>
</dbReference>
<dbReference type="AlphaFoldDB" id="A0A8X6GEJ9"/>
<evidence type="ECO:0000256" key="2">
    <source>
        <dbReference type="ARBA" id="ARBA00008779"/>
    </source>
</evidence>
<dbReference type="Gene3D" id="3.30.1120.10">
    <property type="match status" value="1"/>
</dbReference>
<dbReference type="GO" id="GO:0008484">
    <property type="term" value="F:sulfuric ester hydrolase activity"/>
    <property type="evidence" value="ECO:0007669"/>
    <property type="project" value="InterPro"/>
</dbReference>
<feature type="domain" description="Sulfatase N-terminal" evidence="8">
    <location>
        <begin position="33"/>
        <end position="367"/>
    </location>
</feature>
<organism evidence="9 10">
    <name type="scientific">Trichonephila clavata</name>
    <name type="common">Joro spider</name>
    <name type="synonym">Nephila clavata</name>
    <dbReference type="NCBI Taxonomy" id="2740835"/>
    <lineage>
        <taxon>Eukaryota</taxon>
        <taxon>Metazoa</taxon>
        <taxon>Ecdysozoa</taxon>
        <taxon>Arthropoda</taxon>
        <taxon>Chelicerata</taxon>
        <taxon>Arachnida</taxon>
        <taxon>Araneae</taxon>
        <taxon>Araneomorphae</taxon>
        <taxon>Entelegynae</taxon>
        <taxon>Araneoidea</taxon>
        <taxon>Nephilidae</taxon>
        <taxon>Trichonephila</taxon>
    </lineage>
</organism>
<evidence type="ECO:0000256" key="7">
    <source>
        <dbReference type="SAM" id="SignalP"/>
    </source>
</evidence>
<feature type="chain" id="PRO_5036470906" evidence="7">
    <location>
        <begin position="25"/>
        <end position="569"/>
    </location>
</feature>
<comment type="similarity">
    <text evidence="2">Belongs to the sulfatase family.</text>
</comment>
<name>A0A8X6GEJ9_TRICU</name>
<evidence type="ECO:0000256" key="1">
    <source>
        <dbReference type="ARBA" id="ARBA00001913"/>
    </source>
</evidence>